<dbReference type="EMBL" id="JBBHLI010000001">
    <property type="protein sequence ID" value="MEK9499815.1"/>
    <property type="molecule type" value="Genomic_DNA"/>
</dbReference>
<sequence>MSPLDPELLDILVCPETHRPVVLADEPLVARVNRMAGEGSVSNRGGATVQPGLEALLLRDDGRVAYPVREEIPIMLIDESIDIAALPGPADADAPTP</sequence>
<evidence type="ECO:0008006" key="3">
    <source>
        <dbReference type="Google" id="ProtNLM"/>
    </source>
</evidence>
<dbReference type="RefSeq" id="WP_405278110.1">
    <property type="nucleotide sequence ID" value="NZ_CP144380.1"/>
</dbReference>
<name>A0ABU9E505_9BACT</name>
<proteinExistence type="predicted"/>
<dbReference type="Proteomes" id="UP001484239">
    <property type="component" value="Unassembled WGS sequence"/>
</dbReference>
<evidence type="ECO:0000313" key="2">
    <source>
        <dbReference type="Proteomes" id="UP001484239"/>
    </source>
</evidence>
<gene>
    <name evidence="1" type="ORF">WI372_02320</name>
</gene>
<dbReference type="SUPFAM" id="SSF158997">
    <property type="entry name" value="Trm112p-like"/>
    <property type="match status" value="1"/>
</dbReference>
<reference evidence="1 2" key="1">
    <citation type="submission" date="2024-02" db="EMBL/GenBank/DDBJ databases">
        <title>A novel Gemmatimonadota bacterium.</title>
        <authorList>
            <person name="Du Z.-J."/>
            <person name="Ye Y.-Q."/>
        </authorList>
    </citation>
    <scope>NUCLEOTIDE SEQUENCE [LARGE SCALE GENOMIC DNA]</scope>
    <source>
        <strain evidence="1 2">DH-20</strain>
    </source>
</reference>
<evidence type="ECO:0000313" key="1">
    <source>
        <dbReference type="EMBL" id="MEK9499815.1"/>
    </source>
</evidence>
<dbReference type="Gene3D" id="2.20.25.10">
    <property type="match status" value="1"/>
</dbReference>
<organism evidence="1 2">
    <name type="scientific">Gaopeijia maritima</name>
    <dbReference type="NCBI Taxonomy" id="3119007"/>
    <lineage>
        <taxon>Bacteria</taxon>
        <taxon>Pseudomonadati</taxon>
        <taxon>Gemmatimonadota</taxon>
        <taxon>Longimicrobiia</taxon>
        <taxon>Gaopeijiales</taxon>
        <taxon>Gaopeijiaceae</taxon>
        <taxon>Gaopeijia</taxon>
    </lineage>
</organism>
<protein>
    <recommendedName>
        <fullName evidence="3">Trm112 family protein</fullName>
    </recommendedName>
</protein>
<accession>A0ABU9E505</accession>
<keyword evidence="2" id="KW-1185">Reference proteome</keyword>
<comment type="caution">
    <text evidence="1">The sequence shown here is derived from an EMBL/GenBank/DDBJ whole genome shotgun (WGS) entry which is preliminary data.</text>
</comment>